<proteinExistence type="predicted"/>
<protein>
    <submittedName>
        <fullName evidence="1">Uncharacterized protein</fullName>
    </submittedName>
</protein>
<evidence type="ECO:0000313" key="1">
    <source>
        <dbReference type="EMBL" id="EKU12212.1"/>
    </source>
</evidence>
<organism evidence="1 2">
    <name type="scientific">Campylobacter showae CSUNSWCD</name>
    <dbReference type="NCBI Taxonomy" id="1244083"/>
    <lineage>
        <taxon>Bacteria</taxon>
        <taxon>Pseudomonadati</taxon>
        <taxon>Campylobacterota</taxon>
        <taxon>Epsilonproteobacteria</taxon>
        <taxon>Campylobacterales</taxon>
        <taxon>Campylobacteraceae</taxon>
        <taxon>Campylobacter</taxon>
    </lineage>
</organism>
<dbReference type="EMBL" id="AMZQ01000001">
    <property type="protein sequence ID" value="EKU12212.1"/>
    <property type="molecule type" value="Genomic_DNA"/>
</dbReference>
<comment type="caution">
    <text evidence="1">The sequence shown here is derived from an EMBL/GenBank/DDBJ whole genome shotgun (WGS) entry which is preliminary data.</text>
</comment>
<gene>
    <name evidence="1" type="ORF">CSUNSWCD_152</name>
</gene>
<accession>M5II28</accession>
<dbReference type="AlphaFoldDB" id="M5II28"/>
<sequence length="63" mass="7516">MGFSANFDRLGYGYVKFRSLKFTVARFCVFGRGLVKFEIYRQICDYSRQIYFLAKFEFTANID</sequence>
<dbReference type="PATRIC" id="fig|1244083.3.peg.155"/>
<evidence type="ECO:0000313" key="2">
    <source>
        <dbReference type="Proteomes" id="UP000011939"/>
    </source>
</evidence>
<dbReference type="Proteomes" id="UP000011939">
    <property type="component" value="Unassembled WGS sequence"/>
</dbReference>
<reference evidence="1 2" key="1">
    <citation type="journal article" date="2013" name="Genome Announc.">
        <title>Genome Sequence of Campylobacter showae UNSWCD, Isolated from a Patient with Crohn's Disease.</title>
        <authorList>
            <person name="Tay A.P."/>
            <person name="Kaakoush N.O."/>
            <person name="Deshpande N.P."/>
            <person name="Chen Z."/>
            <person name="Mitchell H."/>
            <person name="Wilkins M.R."/>
        </authorList>
    </citation>
    <scope>NUCLEOTIDE SEQUENCE [LARGE SCALE GENOMIC DNA]</scope>
    <source>
        <strain evidence="1 2">CSUNSWCD</strain>
    </source>
</reference>
<name>M5II28_9BACT</name>
<dbReference type="STRING" id="1244083.CSUNSWCD_152"/>